<reference evidence="1 2" key="1">
    <citation type="submission" date="2023-10" db="EMBL/GenBank/DDBJ databases">
        <title>Genome-Wide Identification Analysis in wild type Solanum Pinnatisectum Reveals Some Genes Defensing Phytophthora Infestans.</title>
        <authorList>
            <person name="Sun C."/>
        </authorList>
    </citation>
    <scope>NUCLEOTIDE SEQUENCE [LARGE SCALE GENOMIC DNA]</scope>
    <source>
        <strain evidence="1">LQN</strain>
        <tissue evidence="1">Leaf</tissue>
    </source>
</reference>
<dbReference type="Proteomes" id="UP001311915">
    <property type="component" value="Unassembled WGS sequence"/>
</dbReference>
<organism evidence="1 2">
    <name type="scientific">Solanum pinnatisectum</name>
    <name type="common">tansyleaf nightshade</name>
    <dbReference type="NCBI Taxonomy" id="50273"/>
    <lineage>
        <taxon>Eukaryota</taxon>
        <taxon>Viridiplantae</taxon>
        <taxon>Streptophyta</taxon>
        <taxon>Embryophyta</taxon>
        <taxon>Tracheophyta</taxon>
        <taxon>Spermatophyta</taxon>
        <taxon>Magnoliopsida</taxon>
        <taxon>eudicotyledons</taxon>
        <taxon>Gunneridae</taxon>
        <taxon>Pentapetalae</taxon>
        <taxon>asterids</taxon>
        <taxon>lamiids</taxon>
        <taxon>Solanales</taxon>
        <taxon>Solanaceae</taxon>
        <taxon>Solanoideae</taxon>
        <taxon>Solaneae</taxon>
        <taxon>Solanum</taxon>
    </lineage>
</organism>
<keyword evidence="2" id="KW-1185">Reference proteome</keyword>
<dbReference type="AlphaFoldDB" id="A0AAV9K4I7"/>
<evidence type="ECO:0000313" key="1">
    <source>
        <dbReference type="EMBL" id="KAK4708218.1"/>
    </source>
</evidence>
<sequence>MDELNSLFCINDIDNILTIPLSTTCSRDKIIWHFTKSGTYEVKSGYHLEFFLSRMRDVRGNIAQSSNHIFPKVFCDFFMGNKNKNKHKHFLRRCVLNLLVNNIIKK</sequence>
<protein>
    <submittedName>
        <fullName evidence="1">Uncharacterized protein</fullName>
    </submittedName>
</protein>
<evidence type="ECO:0000313" key="2">
    <source>
        <dbReference type="Proteomes" id="UP001311915"/>
    </source>
</evidence>
<comment type="caution">
    <text evidence="1">The sequence shown here is derived from an EMBL/GenBank/DDBJ whole genome shotgun (WGS) entry which is preliminary data.</text>
</comment>
<accession>A0AAV9K4I7</accession>
<dbReference type="EMBL" id="JAWPEI010000012">
    <property type="protein sequence ID" value="KAK4708218.1"/>
    <property type="molecule type" value="Genomic_DNA"/>
</dbReference>
<proteinExistence type="predicted"/>
<name>A0AAV9K4I7_9SOLN</name>
<gene>
    <name evidence="1" type="ORF">R3W88_029143</name>
</gene>